<evidence type="ECO:0000313" key="2">
    <source>
        <dbReference type="Proteomes" id="UP000775213"/>
    </source>
</evidence>
<organism evidence="1 2">
    <name type="scientific">Dendrobium chrysotoxum</name>
    <name type="common">Orchid</name>
    <dbReference type="NCBI Taxonomy" id="161865"/>
    <lineage>
        <taxon>Eukaryota</taxon>
        <taxon>Viridiplantae</taxon>
        <taxon>Streptophyta</taxon>
        <taxon>Embryophyta</taxon>
        <taxon>Tracheophyta</taxon>
        <taxon>Spermatophyta</taxon>
        <taxon>Magnoliopsida</taxon>
        <taxon>Liliopsida</taxon>
        <taxon>Asparagales</taxon>
        <taxon>Orchidaceae</taxon>
        <taxon>Epidendroideae</taxon>
        <taxon>Malaxideae</taxon>
        <taxon>Dendrobiinae</taxon>
        <taxon>Dendrobium</taxon>
    </lineage>
</organism>
<keyword evidence="2" id="KW-1185">Reference proteome</keyword>
<gene>
    <name evidence="1" type="ORF">IEQ34_026439</name>
</gene>
<accession>A0AAV7FLI1</accession>
<dbReference type="EMBL" id="JAGFBR010000752">
    <property type="protein sequence ID" value="KAH0436242.1"/>
    <property type="molecule type" value="Genomic_DNA"/>
</dbReference>
<sequence length="66" mass="6324">MAEDGVDGGDRSAEVMCIEGHGDVDEVGITVAGGAGGAGVGVAEFGSFRVGEEGGGGENLSESDGH</sequence>
<protein>
    <submittedName>
        <fullName evidence="1">Uncharacterized protein</fullName>
    </submittedName>
</protein>
<reference evidence="1 2" key="1">
    <citation type="journal article" date="2021" name="Hortic Res">
        <title>Chromosome-scale assembly of the Dendrobium chrysotoxum genome enhances the understanding of orchid evolution.</title>
        <authorList>
            <person name="Zhang Y."/>
            <person name="Zhang G.Q."/>
            <person name="Zhang D."/>
            <person name="Liu X.D."/>
            <person name="Xu X.Y."/>
            <person name="Sun W.H."/>
            <person name="Yu X."/>
            <person name="Zhu X."/>
            <person name="Wang Z.W."/>
            <person name="Zhao X."/>
            <person name="Zhong W.Y."/>
            <person name="Chen H."/>
            <person name="Yin W.L."/>
            <person name="Huang T."/>
            <person name="Niu S.C."/>
            <person name="Liu Z.J."/>
        </authorList>
    </citation>
    <scope>NUCLEOTIDE SEQUENCE [LARGE SCALE GENOMIC DNA]</scope>
    <source>
        <strain evidence="1">Lindl</strain>
    </source>
</reference>
<comment type="caution">
    <text evidence="1">The sequence shown here is derived from an EMBL/GenBank/DDBJ whole genome shotgun (WGS) entry which is preliminary data.</text>
</comment>
<name>A0AAV7FLI1_DENCH</name>
<proteinExistence type="predicted"/>
<evidence type="ECO:0000313" key="1">
    <source>
        <dbReference type="EMBL" id="KAH0436242.1"/>
    </source>
</evidence>
<dbReference type="AlphaFoldDB" id="A0AAV7FLI1"/>
<dbReference type="Proteomes" id="UP000775213">
    <property type="component" value="Unassembled WGS sequence"/>
</dbReference>